<dbReference type="Proteomes" id="UP001652621">
    <property type="component" value="Unplaced"/>
</dbReference>
<feature type="compositionally biased region" description="Low complexity" evidence="12">
    <location>
        <begin position="326"/>
        <end position="341"/>
    </location>
</feature>
<dbReference type="InterPro" id="IPR000306">
    <property type="entry name" value="Znf_FYVE"/>
</dbReference>
<evidence type="ECO:0000256" key="12">
    <source>
        <dbReference type="SAM" id="MobiDB-lite"/>
    </source>
</evidence>
<feature type="compositionally biased region" description="Polar residues" evidence="12">
    <location>
        <begin position="972"/>
        <end position="981"/>
    </location>
</feature>
<dbReference type="RefSeq" id="XP_058978373.1">
    <property type="nucleotide sequence ID" value="XM_059122390.1"/>
</dbReference>
<dbReference type="PANTHER" id="PTHR10807:SF75">
    <property type="entry name" value="PHOSPHATIDYLINOSITOL-3-PHOSPHATE PHOSPHATASE"/>
    <property type="match status" value="1"/>
</dbReference>
<reference evidence="16 17" key="1">
    <citation type="submission" date="2025-05" db="UniProtKB">
        <authorList>
            <consortium name="RefSeq"/>
        </authorList>
    </citation>
    <scope>IDENTIFICATION</scope>
    <source>
        <strain evidence="16 17">Aabys</strain>
        <tissue evidence="16 17">Whole body</tissue>
    </source>
</reference>
<evidence type="ECO:0000313" key="17">
    <source>
        <dbReference type="RefSeq" id="XP_058978372.1"/>
    </source>
</evidence>
<dbReference type="InterPro" id="IPR016130">
    <property type="entry name" value="Tyr_Pase_AS"/>
</dbReference>
<dbReference type="Gene3D" id="3.30.40.10">
    <property type="entry name" value="Zinc/RING finger domain, C3HC4 (zinc finger)"/>
    <property type="match status" value="1"/>
</dbReference>
<dbReference type="InterPro" id="IPR010569">
    <property type="entry name" value="Myotubularin-like_Pase_dom"/>
</dbReference>
<dbReference type="PROSITE" id="PS51339">
    <property type="entry name" value="PPASE_MYOTUBULARIN"/>
    <property type="match status" value="1"/>
</dbReference>
<evidence type="ECO:0000256" key="4">
    <source>
        <dbReference type="ARBA" id="ARBA00022723"/>
    </source>
</evidence>
<evidence type="ECO:0000256" key="2">
    <source>
        <dbReference type="ARBA" id="ARBA00007471"/>
    </source>
</evidence>
<dbReference type="InterPro" id="IPR046978">
    <property type="entry name" value="MTMR4_FYVE"/>
</dbReference>
<feature type="region of interest" description="Disordered" evidence="12">
    <location>
        <begin position="925"/>
        <end position="959"/>
    </location>
</feature>
<dbReference type="SUPFAM" id="SSF57903">
    <property type="entry name" value="FYVE/PHD zinc finger"/>
    <property type="match status" value="1"/>
</dbReference>
<keyword evidence="8" id="KW-0443">Lipid metabolism</keyword>
<keyword evidence="6" id="KW-0378">Hydrolase</keyword>
<sequence>MEASDGSPPPSLCMVRAAELFPKPQMEKEDTELKVPFQELAGESVKYLGRTDDGILALSNYRLYLQKTSTNVETSVPLGLIESAQSRDLFHLIVYCKDASTVKCSFETAEQCTEWQRRIQMSVGVPETLESIFAFPFCSWACDSLNGGGGGGVGAAGVAGGGGGGVAGGGGSQTFNSNTENPGYNPYLALDYNERLQKCSYRYEDDFMREVERLGFDLNGPWRISRANEDFKLCPSYPPKLLVPCCISDETLNNVANFRGSRRLPAVVWRHRKSGAVIARCSQPEVGWLGWRNTKDEQLLKALADACAFDRGEQMRQFANNSQSAQSIQIPSGDSSPSSPDGSHEEVALDEVRKILIVDARSYTSAVTNRARGGGCECIEYYPCAEIEFMNLGNIHVIRKSFHALRQLCASPPDVPNWLGLLEKTMWLQHLSGLLAASMTVCHAIEKKGRPVLVHCSDGWDRTPQIVATAQLCLDPYYRTIEGFRVLVEREWLSYGHKFADRCGHGPGSEELNERCPVFLQWLDLVHQIHKQFSCSFEFSMGYLIKLAQHSHSGLFGNFLCNTLKERLENSVFERTFSVWSLLSSPIYRNPLYKPQREKVLWPAHNVRDLSLWTEVYLGSLVGGNQNSIDFPNYINDTLMGSMSSMSKTRSYGDLITAGFIQNSMSRRSSDPNMTVDPNLTIGSNSENNSIADLQSDEREESPDILANLIHDTTRKLENLTNELNNHDNDDFKLASKHANESEHLDDDDHEEESKKPKTAMTITGSSNGIVHSSEQQQQQNTGCDNETTRTTTTPNTQGPSTPTSKKTKIVAKDASRDGGGNDVTDSSLTNGVNGIQRSSNGITIEKHTTMGLDLMMRSVAMDDDASCNHSLETSCNGSMAGESMTSSKTTTDESHNLWHGSINTSTDTLVPLAETKIQNGNCDTIDGGGAGKRDAISPKKLNVDSTNNGEEKTTKSGSTTCKILPKVHSSNNINSITSRPNQLSTSSLNTTTTNGNNNLHNATTTTTDDITTTSKGGDNKPSSRLTSDIVAAASASAGMMEESILILPEHRKLEISISGKCETVASNTTTSSGSNSIITSTNQQMPMAAPPPPPPAAGCPLSSSALPTPTSASTMSAYNLPYAINNSSSVPNNTAIPTNTTTAASSQRRRRTSSSNSGFIAKQANGSYISRFSLPGGGVRSLPMTPPGLTERQQVTISCPDGLAHALSEENIRLQQIVHEHKMREDVLLRELHDMRMALLKKICPNCNNANASANTDEQKIHFDNTTNLPPHRRRFCVPTMPMYQANRQFLKRYRRRRRRHQRMFCHSRIPATATIIIEHIDNCREENDDDNDDNDFDYELEEDDYDDDYSDSCNGDNEDAETYSVSGCSALDNVENASICSWEAVEDRSASGPSSCATTSSSMQPNATSVLWVPDHAVSRCTSCQTEFWLGRRKHHCRCALSCGQIFCADCSEYWAPLPDAKLFSPVRLCGPCHATTTRTMQQVSSEMMPSSTPPAVAAAAAAATVAVSNNSTNMHLQQNATKPAAASKA</sequence>
<feature type="compositionally biased region" description="Acidic residues" evidence="12">
    <location>
        <begin position="1328"/>
        <end position="1353"/>
    </location>
</feature>
<evidence type="ECO:0000313" key="18">
    <source>
        <dbReference type="RefSeq" id="XP_058978373.1"/>
    </source>
</evidence>
<dbReference type="SUPFAM" id="SSF50729">
    <property type="entry name" value="PH domain-like"/>
    <property type="match status" value="1"/>
</dbReference>
<feature type="compositionally biased region" description="Polar residues" evidence="12">
    <location>
        <begin position="878"/>
        <end position="890"/>
    </location>
</feature>
<organism evidence="15 17">
    <name type="scientific">Musca domestica</name>
    <name type="common">House fly</name>
    <dbReference type="NCBI Taxonomy" id="7370"/>
    <lineage>
        <taxon>Eukaryota</taxon>
        <taxon>Metazoa</taxon>
        <taxon>Ecdysozoa</taxon>
        <taxon>Arthropoda</taxon>
        <taxon>Hexapoda</taxon>
        <taxon>Insecta</taxon>
        <taxon>Pterygota</taxon>
        <taxon>Neoptera</taxon>
        <taxon>Endopterygota</taxon>
        <taxon>Diptera</taxon>
        <taxon>Brachycera</taxon>
        <taxon>Muscomorpha</taxon>
        <taxon>Muscoidea</taxon>
        <taxon>Muscidae</taxon>
        <taxon>Musca</taxon>
    </lineage>
</organism>
<dbReference type="Pfam" id="PF01363">
    <property type="entry name" value="FYVE"/>
    <property type="match status" value="1"/>
</dbReference>
<feature type="compositionally biased region" description="Low complexity" evidence="12">
    <location>
        <begin position="982"/>
        <end position="1015"/>
    </location>
</feature>
<dbReference type="InterPro" id="IPR003595">
    <property type="entry name" value="Tyr_Pase_cat"/>
</dbReference>
<feature type="domain" description="FYVE-type" evidence="13">
    <location>
        <begin position="1417"/>
        <end position="1480"/>
    </location>
</feature>
<evidence type="ECO:0000256" key="7">
    <source>
        <dbReference type="ARBA" id="ARBA00022833"/>
    </source>
</evidence>
<keyword evidence="7" id="KW-0862">Zinc</keyword>
<dbReference type="GeneID" id="131800388"/>
<feature type="compositionally biased region" description="Polar residues" evidence="12">
    <location>
        <begin position="824"/>
        <end position="841"/>
    </location>
</feature>
<dbReference type="InterPro" id="IPR017455">
    <property type="entry name" value="Znf_FYVE-rel"/>
</dbReference>
<feature type="region of interest" description="Disordered" evidence="12">
    <location>
        <begin position="320"/>
        <end position="344"/>
    </location>
</feature>
<keyword evidence="9" id="KW-0472">Membrane</keyword>
<evidence type="ECO:0000256" key="6">
    <source>
        <dbReference type="ARBA" id="ARBA00022801"/>
    </source>
</evidence>
<feature type="region of interest" description="Disordered" evidence="12">
    <location>
        <begin position="972"/>
        <end position="1024"/>
    </location>
</feature>
<feature type="compositionally biased region" description="Polar residues" evidence="12">
    <location>
        <begin position="761"/>
        <end position="786"/>
    </location>
</feature>
<evidence type="ECO:0000256" key="3">
    <source>
        <dbReference type="ARBA" id="ARBA00012903"/>
    </source>
</evidence>
<evidence type="ECO:0000256" key="8">
    <source>
        <dbReference type="ARBA" id="ARBA00023098"/>
    </source>
</evidence>
<feature type="compositionally biased region" description="Polar residues" evidence="12">
    <location>
        <begin position="666"/>
        <end position="693"/>
    </location>
</feature>
<dbReference type="SMART" id="SM00064">
    <property type="entry name" value="FYVE"/>
    <property type="match status" value="1"/>
</dbReference>
<feature type="compositionally biased region" description="Low complexity" evidence="12">
    <location>
        <begin position="1132"/>
        <end position="1147"/>
    </location>
</feature>
<evidence type="ECO:0000256" key="10">
    <source>
        <dbReference type="ARBA" id="ARBA00032571"/>
    </source>
</evidence>
<dbReference type="CDD" id="cd15733">
    <property type="entry name" value="FYVE_MTMR4"/>
    <property type="match status" value="1"/>
</dbReference>
<comment type="subcellular location">
    <subcellularLocation>
        <location evidence="1">Membrane</location>
    </subcellularLocation>
</comment>
<evidence type="ECO:0000256" key="9">
    <source>
        <dbReference type="ARBA" id="ARBA00023136"/>
    </source>
</evidence>
<gene>
    <name evidence="16 17 18" type="primary">LOC131800388</name>
</gene>
<evidence type="ECO:0000313" key="15">
    <source>
        <dbReference type="Proteomes" id="UP001652621"/>
    </source>
</evidence>
<dbReference type="SUPFAM" id="SSF52799">
    <property type="entry name" value="(Phosphotyrosine protein) phosphatases II"/>
    <property type="match status" value="1"/>
</dbReference>
<keyword evidence="15" id="KW-1185">Reference proteome</keyword>
<dbReference type="InterPro" id="IPR029021">
    <property type="entry name" value="Prot-tyrosine_phosphatase-like"/>
</dbReference>
<feature type="region of interest" description="Disordered" evidence="12">
    <location>
        <begin position="1130"/>
        <end position="1160"/>
    </location>
</feature>
<dbReference type="SMART" id="SM00404">
    <property type="entry name" value="PTPc_motif"/>
    <property type="match status" value="1"/>
</dbReference>
<feature type="domain" description="Myotubularin phosphatase" evidence="14">
    <location>
        <begin position="201"/>
        <end position="617"/>
    </location>
</feature>
<evidence type="ECO:0000259" key="14">
    <source>
        <dbReference type="PROSITE" id="PS51339"/>
    </source>
</evidence>
<feature type="region of interest" description="Disordered" evidence="12">
    <location>
        <begin position="666"/>
        <end position="700"/>
    </location>
</feature>
<dbReference type="PROSITE" id="PS00383">
    <property type="entry name" value="TYR_PHOSPHATASE_1"/>
    <property type="match status" value="1"/>
</dbReference>
<dbReference type="PANTHER" id="PTHR10807">
    <property type="entry name" value="MYOTUBULARIN-RELATED"/>
    <property type="match status" value="1"/>
</dbReference>
<feature type="region of interest" description="Disordered" evidence="12">
    <location>
        <begin position="878"/>
        <end position="903"/>
    </location>
</feature>
<protein>
    <recommendedName>
        <fullName evidence="3">phosphatidylinositol-3,5-bisphosphate 3-phosphatase</fullName>
        <ecNumber evidence="3">3.1.3.95</ecNumber>
    </recommendedName>
    <alternativeName>
        <fullName evidence="10">Phosphatidylinositol-3,5-bisphosphate 3-phosphatase</fullName>
    </alternativeName>
</protein>
<evidence type="ECO:0000256" key="1">
    <source>
        <dbReference type="ARBA" id="ARBA00004370"/>
    </source>
</evidence>
<keyword evidence="4" id="KW-0479">Metal-binding</keyword>
<feature type="region of interest" description="Disordered" evidence="12">
    <location>
        <begin position="1084"/>
        <end position="1111"/>
    </location>
</feature>
<accession>A0ABM3UXX0</accession>
<name>A0ABM3UXX0_MUSDO</name>
<feature type="region of interest" description="Disordered" evidence="12">
    <location>
        <begin position="739"/>
        <end position="841"/>
    </location>
</feature>
<feature type="region of interest" description="Disordered" evidence="12">
    <location>
        <begin position="1326"/>
        <end position="1353"/>
    </location>
</feature>
<dbReference type="RefSeq" id="XP_058978372.1">
    <property type="nucleotide sequence ID" value="XM_059122389.1"/>
</dbReference>
<evidence type="ECO:0000313" key="16">
    <source>
        <dbReference type="RefSeq" id="XP_058978371.1"/>
    </source>
</evidence>
<dbReference type="InterPro" id="IPR013083">
    <property type="entry name" value="Znf_RING/FYVE/PHD"/>
</dbReference>
<comment type="similarity">
    <text evidence="2">Belongs to the protein-tyrosine phosphatase family. Non-receptor class myotubularin subfamily.</text>
</comment>
<feature type="compositionally biased region" description="Pro residues" evidence="12">
    <location>
        <begin position="1089"/>
        <end position="1098"/>
    </location>
</feature>
<dbReference type="Pfam" id="PF06602">
    <property type="entry name" value="Myotub-related"/>
    <property type="match status" value="1"/>
</dbReference>
<keyword evidence="5 11" id="KW-0863">Zinc-finger</keyword>
<evidence type="ECO:0000259" key="13">
    <source>
        <dbReference type="PROSITE" id="PS50178"/>
    </source>
</evidence>
<evidence type="ECO:0000256" key="11">
    <source>
        <dbReference type="PROSITE-ProRule" id="PRU00091"/>
    </source>
</evidence>
<dbReference type="CDD" id="cd14533">
    <property type="entry name" value="PTP-MTMR3-like"/>
    <property type="match status" value="1"/>
</dbReference>
<dbReference type="InterPro" id="IPR030564">
    <property type="entry name" value="Myotubularin"/>
</dbReference>
<feature type="compositionally biased region" description="Low complexity" evidence="12">
    <location>
        <begin position="789"/>
        <end position="804"/>
    </location>
</feature>
<proteinExistence type="inferred from homology"/>
<evidence type="ECO:0000256" key="5">
    <source>
        <dbReference type="ARBA" id="ARBA00022771"/>
    </source>
</evidence>
<dbReference type="EC" id="3.1.3.95" evidence="3"/>
<feature type="compositionally biased region" description="Low complexity" evidence="12">
    <location>
        <begin position="1101"/>
        <end position="1111"/>
    </location>
</feature>
<dbReference type="RefSeq" id="XP_058978371.1">
    <property type="nucleotide sequence ID" value="XM_059122388.1"/>
</dbReference>
<dbReference type="PROSITE" id="PS50178">
    <property type="entry name" value="ZF_FYVE"/>
    <property type="match status" value="1"/>
</dbReference>
<dbReference type="InterPro" id="IPR011011">
    <property type="entry name" value="Znf_FYVE_PHD"/>
</dbReference>